<dbReference type="Proteomes" id="UP000275436">
    <property type="component" value="Unassembled WGS sequence"/>
</dbReference>
<evidence type="ECO:0000313" key="3">
    <source>
        <dbReference type="EMBL" id="RNJ42272.1"/>
    </source>
</evidence>
<proteinExistence type="predicted"/>
<dbReference type="AlphaFoldDB" id="A0A3M9X3F0"/>
<protein>
    <submittedName>
        <fullName evidence="3">Uncharacterized protein</fullName>
    </submittedName>
</protein>
<dbReference type="EMBL" id="QKOD01000012">
    <property type="protein sequence ID" value="RNJ42272.1"/>
    <property type="molecule type" value="Genomic_DNA"/>
</dbReference>
<feature type="coiled-coil region" evidence="1">
    <location>
        <begin position="150"/>
        <end position="268"/>
    </location>
</feature>
<name>A0A3M9X3F0_9HYPH</name>
<comment type="caution">
    <text evidence="3">The sequence shown here is derived from an EMBL/GenBank/DDBJ whole genome shotgun (WGS) entry which is preliminary data.</text>
</comment>
<evidence type="ECO:0000256" key="2">
    <source>
        <dbReference type="SAM" id="MobiDB-lite"/>
    </source>
</evidence>
<accession>A0A3M9X3F0</accession>
<sequence>MGPGMRKGVQGMKFRDLIRRADNNVEKSFEDLEADLADAVDECLGLDDLSALAMDDVAEEPPMPDGNSEQDDSAQTEADAGTEDAGTPEPVRRLTSHTQSRMAALSSFDGLFRDAKLHFEEINAKLSEIASTHQLTFDFFHILHTDILRANELELANLNLTAEQKSLSDKLNDLTRRQYERESMVEALQQREASLVQDAEALRGALAAARLELVEAANTNAKNEAEFGDLTNTLAAATVEADRRARENKQLREKNVSLSIDLEKALKREDEARHRLDAFSTIHANEAARNSEMLGALGKSEKEATRLHTALEASQAKLSEVMETARIMEADKDAELERSRAEIRGLRSEIQNLHSRLELASNANSEASAEIARLKLQWSDAVAEKQVADERLAALTKEAETDKQNLSKMTANFSQLSLQQASDHIQLDIRRQECEDLRAEIASVNARIRELLPYERLLGTTNTVLHKNDVAKVPVTAERTARTARRVRRRALSAS</sequence>
<evidence type="ECO:0000256" key="1">
    <source>
        <dbReference type="SAM" id="Coils"/>
    </source>
</evidence>
<feature type="coiled-coil region" evidence="1">
    <location>
        <begin position="336"/>
        <end position="447"/>
    </location>
</feature>
<gene>
    <name evidence="3" type="ORF">DNR46_30025</name>
</gene>
<organism evidence="3 4">
    <name type="scientific">Mesorhizobium japonicum</name>
    <dbReference type="NCBI Taxonomy" id="2066070"/>
    <lineage>
        <taxon>Bacteria</taxon>
        <taxon>Pseudomonadati</taxon>
        <taxon>Pseudomonadota</taxon>
        <taxon>Alphaproteobacteria</taxon>
        <taxon>Hyphomicrobiales</taxon>
        <taxon>Phyllobacteriaceae</taxon>
        <taxon>Mesorhizobium</taxon>
    </lineage>
</organism>
<feature type="region of interest" description="Disordered" evidence="2">
    <location>
        <begin position="58"/>
        <end position="98"/>
    </location>
</feature>
<reference evidence="3 4" key="1">
    <citation type="journal article" date="2018" name="Mol. Plant Microbe Interact.">
        <title>Taxonomically Different Co-Microsymbionts of a Relict Legume, Oxytropis popoviana, Have Complementary Sets of Symbiotic Genes and Together Increase the Efficiency of Plant Nodulation.</title>
        <authorList>
            <person name="Safronova V."/>
            <person name="Belimov A."/>
            <person name="Sazanova A."/>
            <person name="Chirak E."/>
            <person name="Verkhozina A."/>
            <person name="Kuznetsova I."/>
            <person name="Andronov E."/>
            <person name="Puhalsky J."/>
            <person name="Tikhonovich I."/>
        </authorList>
    </citation>
    <scope>NUCLEOTIDE SEQUENCE [LARGE SCALE GENOMIC DNA]</scope>
    <source>
        <strain evidence="3 4">Opo-235</strain>
    </source>
</reference>
<evidence type="ECO:0000313" key="4">
    <source>
        <dbReference type="Proteomes" id="UP000275436"/>
    </source>
</evidence>
<keyword evidence="1" id="KW-0175">Coiled coil</keyword>